<keyword evidence="1" id="KW-0472">Membrane</keyword>
<proteinExistence type="predicted"/>
<name>A0A974GZJ0_XENLA</name>
<reference evidence="2" key="1">
    <citation type="submission" date="2016-05" db="EMBL/GenBank/DDBJ databases">
        <title>WGS assembly of Xenopus laevis.</title>
        <authorList>
            <person name="Session A."/>
            <person name="Uno Y."/>
            <person name="Kwon T."/>
            <person name="Chapman J."/>
            <person name="Toyoda A."/>
            <person name="Takahashi S."/>
            <person name="Fukui A."/>
            <person name="Hikosaka A."/>
            <person name="Putnam N."/>
            <person name="Stites J."/>
            <person name="Van Heeringen S."/>
            <person name="Quigley I."/>
            <person name="Heinz S."/>
            <person name="Hellsten U."/>
            <person name="Lyons J."/>
            <person name="Suzuki A."/>
            <person name="Kondo M."/>
            <person name="Ogino H."/>
            <person name="Ochi H."/>
            <person name="Bogdanovic O."/>
            <person name="Lister R."/>
            <person name="Georgiou G."/>
            <person name="Paranjpe S."/>
            <person name="Van Kruijsbergen I."/>
            <person name="Mozaffari S."/>
            <person name="Shu S."/>
            <person name="Schmutz J."/>
            <person name="Jenkins J."/>
            <person name="Grimwood J."/>
            <person name="Carlson J."/>
            <person name="Mitros T."/>
            <person name="Simakov O."/>
            <person name="Heald R."/>
            <person name="Miller K."/>
            <person name="Haudenschild C."/>
            <person name="Kuroki Y."/>
            <person name="Tanaka T."/>
            <person name="Michiue T."/>
            <person name="Watanabe M."/>
            <person name="Kinoshita T."/>
            <person name="Ohta Y."/>
            <person name="Mawaribuchi S."/>
            <person name="Suzuki Y."/>
            <person name="Haramoto Y."/>
            <person name="Yamamoto T."/>
            <person name="Takagi C."/>
            <person name="Kitzman J."/>
            <person name="Shendure J."/>
            <person name="Nakayama T."/>
            <person name="Izutsu Y."/>
            <person name="Robert J."/>
            <person name="Dichmann D."/>
            <person name="Flajnik M."/>
            <person name="Houston D."/>
            <person name="Marcotte E."/>
            <person name="Wallingford J."/>
            <person name="Ito Y."/>
            <person name="Asashima M."/>
            <person name="Ueno N."/>
            <person name="Matsuda Y."/>
            <person name="Jan Veenstra G."/>
            <person name="Fujiyama A."/>
            <person name="Harland R."/>
            <person name="Taira M."/>
            <person name="Rokhsar D.S."/>
        </authorList>
    </citation>
    <scope>NUCLEOTIDE SEQUENCE</scope>
    <source>
        <strain evidence="2">J</strain>
        <tissue evidence="2">Blood</tissue>
    </source>
</reference>
<gene>
    <name evidence="2" type="ORF">XELAEV_18004631mg</name>
</gene>
<protein>
    <submittedName>
        <fullName evidence="2">Uncharacterized protein</fullName>
    </submittedName>
</protein>
<keyword evidence="1" id="KW-1133">Transmembrane helix</keyword>
<organism evidence="2">
    <name type="scientific">Xenopus laevis</name>
    <name type="common">African clawed frog</name>
    <dbReference type="NCBI Taxonomy" id="8355"/>
    <lineage>
        <taxon>Eukaryota</taxon>
        <taxon>Metazoa</taxon>
        <taxon>Chordata</taxon>
        <taxon>Craniata</taxon>
        <taxon>Vertebrata</taxon>
        <taxon>Euteleostomi</taxon>
        <taxon>Amphibia</taxon>
        <taxon>Batrachia</taxon>
        <taxon>Anura</taxon>
        <taxon>Pipoidea</taxon>
        <taxon>Pipidae</taxon>
        <taxon>Xenopodinae</taxon>
        <taxon>Xenopus</taxon>
        <taxon>Xenopus</taxon>
    </lineage>
</organism>
<keyword evidence="1" id="KW-0812">Transmembrane</keyword>
<dbReference type="Proteomes" id="UP000694892">
    <property type="component" value="Unassembled WGS sequence"/>
</dbReference>
<evidence type="ECO:0000256" key="1">
    <source>
        <dbReference type="SAM" id="Phobius"/>
    </source>
</evidence>
<sequence length="85" mass="9627">MIGAAAGYIPYIVLIYLTVLYVEPCISSRVQSSNPACHLEIIKTYEEYEYIKEGDIMIGGVLTMNSCAVHFAYPWDNFNRILCVQ</sequence>
<evidence type="ECO:0000313" key="2">
    <source>
        <dbReference type="EMBL" id="OCT56598.1"/>
    </source>
</evidence>
<dbReference type="EMBL" id="KV467261">
    <property type="protein sequence ID" value="OCT56598.1"/>
    <property type="molecule type" value="Genomic_DNA"/>
</dbReference>
<feature type="transmembrane region" description="Helical" evidence="1">
    <location>
        <begin position="6"/>
        <end position="22"/>
    </location>
</feature>
<dbReference type="AlphaFoldDB" id="A0A974GZJ0"/>
<accession>A0A974GZJ0</accession>